<feature type="transmembrane region" description="Helical" evidence="8">
    <location>
        <begin position="292"/>
        <end position="317"/>
    </location>
</feature>
<evidence type="ECO:0000256" key="3">
    <source>
        <dbReference type="ARBA" id="ARBA00022448"/>
    </source>
</evidence>
<evidence type="ECO:0000259" key="9">
    <source>
        <dbReference type="PROSITE" id="PS50850"/>
    </source>
</evidence>
<dbReference type="SUPFAM" id="SSF103473">
    <property type="entry name" value="MFS general substrate transporter"/>
    <property type="match status" value="1"/>
</dbReference>
<feature type="transmembrane region" description="Helical" evidence="8">
    <location>
        <begin position="178"/>
        <end position="196"/>
    </location>
</feature>
<dbReference type="GO" id="GO:0005886">
    <property type="term" value="C:plasma membrane"/>
    <property type="evidence" value="ECO:0007669"/>
    <property type="project" value="UniProtKB-SubCell"/>
</dbReference>
<proteinExistence type="inferred from homology"/>
<comment type="subcellular location">
    <subcellularLocation>
        <location evidence="1">Cell membrane</location>
        <topology evidence="1">Multi-pass membrane protein</topology>
    </subcellularLocation>
</comment>
<keyword evidence="4" id="KW-1003">Cell membrane</keyword>
<comment type="similarity">
    <text evidence="2">Belongs to the major facilitator superfamily. TCR/Tet family.</text>
</comment>
<accession>A0A9X1U0W2</accession>
<evidence type="ECO:0000256" key="5">
    <source>
        <dbReference type="ARBA" id="ARBA00022692"/>
    </source>
</evidence>
<dbReference type="Pfam" id="PF00854">
    <property type="entry name" value="PTR2"/>
    <property type="match status" value="1"/>
</dbReference>
<dbReference type="InterPro" id="IPR000109">
    <property type="entry name" value="POT_fam"/>
</dbReference>
<comment type="caution">
    <text evidence="10">The sequence shown here is derived from an EMBL/GenBank/DDBJ whole genome shotgun (WGS) entry which is preliminary data.</text>
</comment>
<feature type="transmembrane region" description="Helical" evidence="8">
    <location>
        <begin position="228"/>
        <end position="255"/>
    </location>
</feature>
<dbReference type="PROSITE" id="PS50850">
    <property type="entry name" value="MFS"/>
    <property type="match status" value="1"/>
</dbReference>
<gene>
    <name evidence="10" type="ORF">L1O03_06965</name>
</gene>
<evidence type="ECO:0000313" key="11">
    <source>
        <dbReference type="Proteomes" id="UP001139336"/>
    </source>
</evidence>
<dbReference type="PRINTS" id="PR01035">
    <property type="entry name" value="TCRTETA"/>
</dbReference>
<keyword evidence="11" id="KW-1185">Reference proteome</keyword>
<dbReference type="GO" id="GO:0022857">
    <property type="term" value="F:transmembrane transporter activity"/>
    <property type="evidence" value="ECO:0007669"/>
    <property type="project" value="InterPro"/>
</dbReference>
<keyword evidence="3" id="KW-0813">Transport</keyword>
<sequence>MKKISSPLSKEKNKEARPRIPAGIWVLVAAAFLIALGYGLIAPIIPQFASSFDVSMAAAGAVVSIFAASRLLFAPASGKLVDTLGSRKVYLTGLLTVAVTTGLVSLATQYWHILLLRGIGGIGSTMFTVSAMGLVISMAPPSIRGRCSSLYASAFLMGNIIGPVLGAALAMLGMRAPFAIYGSMVALAAFVVWWRMPAGIGARRKESESSLPPLTFRTAIRDSAYRSALVGAFANGWSNFGVRVAALPLFAATIFHHSGSIAGIALAAYAVGSAIALQFSGALADRWGRKPLILVGLAVNTVFSASIGFATTVPLLLGLSAAAGLGAGCLNPAQQAVVGDVIGRERSGGKALANFQMAQDCGAILGPILVGMIASRWGFEAGFMSCGVIGLVAILVWLKGRETLQTAKPTQLAAD</sequence>
<dbReference type="PROSITE" id="PS00216">
    <property type="entry name" value="SUGAR_TRANSPORT_1"/>
    <property type="match status" value="1"/>
</dbReference>
<dbReference type="InterPro" id="IPR001958">
    <property type="entry name" value="Tet-R_TetA/multi-R_MdtG-like"/>
</dbReference>
<reference evidence="10" key="1">
    <citation type="submission" date="2022-01" db="EMBL/GenBank/DDBJ databases">
        <title>Corynebacterium sp. nov isolated from isolated from the feces of the greater white-fronted geese (Anser albifrons) at Poyang Lake, PR China.</title>
        <authorList>
            <person name="Liu Q."/>
        </authorList>
    </citation>
    <scope>NUCLEOTIDE SEQUENCE</scope>
    <source>
        <strain evidence="10">JCM 32435</strain>
    </source>
</reference>
<dbReference type="InterPro" id="IPR005829">
    <property type="entry name" value="Sugar_transporter_CS"/>
</dbReference>
<keyword evidence="5 8" id="KW-0812">Transmembrane</keyword>
<dbReference type="EMBL" id="JAKGSI010000003">
    <property type="protein sequence ID" value="MCF4006918.1"/>
    <property type="molecule type" value="Genomic_DNA"/>
</dbReference>
<feature type="transmembrane region" description="Helical" evidence="8">
    <location>
        <begin position="114"/>
        <end position="138"/>
    </location>
</feature>
<dbReference type="Gene3D" id="1.20.1250.20">
    <property type="entry name" value="MFS general substrate transporter like domains"/>
    <property type="match status" value="1"/>
</dbReference>
<feature type="transmembrane region" description="Helical" evidence="8">
    <location>
        <begin position="20"/>
        <end position="45"/>
    </location>
</feature>
<protein>
    <submittedName>
        <fullName evidence="10">MFS transporter</fullName>
    </submittedName>
</protein>
<dbReference type="Gene3D" id="1.20.1720.10">
    <property type="entry name" value="Multidrug resistance protein D"/>
    <property type="match status" value="1"/>
</dbReference>
<feature type="transmembrane region" description="Helical" evidence="8">
    <location>
        <begin position="89"/>
        <end position="108"/>
    </location>
</feature>
<dbReference type="Pfam" id="PF07690">
    <property type="entry name" value="MFS_1"/>
    <property type="match status" value="1"/>
</dbReference>
<dbReference type="AlphaFoldDB" id="A0A9X1U0W2"/>
<evidence type="ECO:0000256" key="6">
    <source>
        <dbReference type="ARBA" id="ARBA00022989"/>
    </source>
</evidence>
<evidence type="ECO:0000256" key="8">
    <source>
        <dbReference type="SAM" id="Phobius"/>
    </source>
</evidence>
<name>A0A9X1U0W2_9CORY</name>
<dbReference type="PANTHER" id="PTHR43414:SF6">
    <property type="entry name" value="MULTIDRUG RESISTANCE PROTEIN MDTG"/>
    <property type="match status" value="1"/>
</dbReference>
<feature type="transmembrane region" description="Helical" evidence="8">
    <location>
        <begin position="261"/>
        <end position="280"/>
    </location>
</feature>
<dbReference type="PANTHER" id="PTHR43414">
    <property type="entry name" value="MULTIDRUG RESISTANCE PROTEIN MDTG"/>
    <property type="match status" value="1"/>
</dbReference>
<feature type="transmembrane region" description="Helical" evidence="8">
    <location>
        <begin position="57"/>
        <end position="77"/>
    </location>
</feature>
<feature type="transmembrane region" description="Helical" evidence="8">
    <location>
        <begin position="377"/>
        <end position="398"/>
    </location>
</feature>
<keyword evidence="6 8" id="KW-1133">Transmembrane helix</keyword>
<dbReference type="InterPro" id="IPR036259">
    <property type="entry name" value="MFS_trans_sf"/>
</dbReference>
<evidence type="ECO:0000256" key="7">
    <source>
        <dbReference type="ARBA" id="ARBA00023136"/>
    </source>
</evidence>
<keyword evidence="7 8" id="KW-0472">Membrane</keyword>
<evidence type="ECO:0000256" key="1">
    <source>
        <dbReference type="ARBA" id="ARBA00004651"/>
    </source>
</evidence>
<evidence type="ECO:0000256" key="4">
    <source>
        <dbReference type="ARBA" id="ARBA00022475"/>
    </source>
</evidence>
<organism evidence="10 11">
    <name type="scientific">Corynebacterium uropygiale</name>
    <dbReference type="NCBI Taxonomy" id="1775911"/>
    <lineage>
        <taxon>Bacteria</taxon>
        <taxon>Bacillati</taxon>
        <taxon>Actinomycetota</taxon>
        <taxon>Actinomycetes</taxon>
        <taxon>Mycobacteriales</taxon>
        <taxon>Corynebacteriaceae</taxon>
        <taxon>Corynebacterium</taxon>
    </lineage>
</organism>
<evidence type="ECO:0000313" key="10">
    <source>
        <dbReference type="EMBL" id="MCF4006918.1"/>
    </source>
</evidence>
<dbReference type="Proteomes" id="UP001139336">
    <property type="component" value="Unassembled WGS sequence"/>
</dbReference>
<feature type="domain" description="Major facilitator superfamily (MFS) profile" evidence="9">
    <location>
        <begin position="23"/>
        <end position="405"/>
    </location>
</feature>
<dbReference type="InterPro" id="IPR011701">
    <property type="entry name" value="MFS"/>
</dbReference>
<dbReference type="RefSeq" id="WP_236118752.1">
    <property type="nucleotide sequence ID" value="NZ_JAKGSI010000003.1"/>
</dbReference>
<evidence type="ECO:0000256" key="2">
    <source>
        <dbReference type="ARBA" id="ARBA00007520"/>
    </source>
</evidence>
<dbReference type="CDD" id="cd17325">
    <property type="entry name" value="MFS_MdtG_SLC18_like"/>
    <property type="match status" value="1"/>
</dbReference>
<dbReference type="InterPro" id="IPR020846">
    <property type="entry name" value="MFS_dom"/>
</dbReference>
<feature type="transmembrane region" description="Helical" evidence="8">
    <location>
        <begin position="150"/>
        <end position="172"/>
    </location>
</feature>